<dbReference type="EMBL" id="JACGWN010000003">
    <property type="protein sequence ID" value="KAL0456084.1"/>
    <property type="molecule type" value="Genomic_DNA"/>
</dbReference>
<organism evidence="1">
    <name type="scientific">Sesamum latifolium</name>
    <dbReference type="NCBI Taxonomy" id="2727402"/>
    <lineage>
        <taxon>Eukaryota</taxon>
        <taxon>Viridiplantae</taxon>
        <taxon>Streptophyta</taxon>
        <taxon>Embryophyta</taxon>
        <taxon>Tracheophyta</taxon>
        <taxon>Spermatophyta</taxon>
        <taxon>Magnoliopsida</taxon>
        <taxon>eudicotyledons</taxon>
        <taxon>Gunneridae</taxon>
        <taxon>Pentapetalae</taxon>
        <taxon>asterids</taxon>
        <taxon>lamiids</taxon>
        <taxon>Lamiales</taxon>
        <taxon>Pedaliaceae</taxon>
        <taxon>Sesamum</taxon>
    </lineage>
</organism>
<evidence type="ECO:0000313" key="1">
    <source>
        <dbReference type="EMBL" id="KAL0456084.1"/>
    </source>
</evidence>
<accession>A0AAW2XQ98</accession>
<feature type="non-terminal residue" evidence="1">
    <location>
        <position position="58"/>
    </location>
</feature>
<protein>
    <submittedName>
        <fullName evidence="1">Uncharacterized protein</fullName>
    </submittedName>
</protein>
<gene>
    <name evidence="1" type="ORF">Slati_0947600</name>
</gene>
<proteinExistence type="predicted"/>
<reference evidence="1" key="2">
    <citation type="journal article" date="2024" name="Plant">
        <title>Genomic evolution and insights into agronomic trait innovations of Sesamum species.</title>
        <authorList>
            <person name="Miao H."/>
            <person name="Wang L."/>
            <person name="Qu L."/>
            <person name="Liu H."/>
            <person name="Sun Y."/>
            <person name="Le M."/>
            <person name="Wang Q."/>
            <person name="Wei S."/>
            <person name="Zheng Y."/>
            <person name="Lin W."/>
            <person name="Duan Y."/>
            <person name="Cao H."/>
            <person name="Xiong S."/>
            <person name="Wang X."/>
            <person name="Wei L."/>
            <person name="Li C."/>
            <person name="Ma Q."/>
            <person name="Ju M."/>
            <person name="Zhao R."/>
            <person name="Li G."/>
            <person name="Mu C."/>
            <person name="Tian Q."/>
            <person name="Mei H."/>
            <person name="Zhang T."/>
            <person name="Gao T."/>
            <person name="Zhang H."/>
        </authorList>
    </citation>
    <scope>NUCLEOTIDE SEQUENCE</scope>
    <source>
        <strain evidence="1">KEN1</strain>
    </source>
</reference>
<dbReference type="AlphaFoldDB" id="A0AAW2XQ98"/>
<reference evidence="1" key="1">
    <citation type="submission" date="2020-06" db="EMBL/GenBank/DDBJ databases">
        <authorList>
            <person name="Li T."/>
            <person name="Hu X."/>
            <person name="Zhang T."/>
            <person name="Song X."/>
            <person name="Zhang H."/>
            <person name="Dai N."/>
            <person name="Sheng W."/>
            <person name="Hou X."/>
            <person name="Wei L."/>
        </authorList>
    </citation>
    <scope>NUCLEOTIDE SEQUENCE</scope>
    <source>
        <strain evidence="1">KEN1</strain>
        <tissue evidence="1">Leaf</tissue>
    </source>
</reference>
<comment type="caution">
    <text evidence="1">The sequence shown here is derived from an EMBL/GenBank/DDBJ whole genome shotgun (WGS) entry which is preliminary data.</text>
</comment>
<sequence length="58" mass="6862">MARRIDERTNNDSGIQVSIFNYLGRVSGALKKRWLTRQEQHIIETYILTNCEVVTPYY</sequence>
<name>A0AAW2XQ98_9LAMI</name>